<keyword evidence="1" id="KW-0732">Signal</keyword>
<evidence type="ECO:0000256" key="1">
    <source>
        <dbReference type="SAM" id="SignalP"/>
    </source>
</evidence>
<protein>
    <recommendedName>
        <fullName evidence="4">Secreted protein</fullName>
    </recommendedName>
</protein>
<dbReference type="OrthoDB" id="2310186at2759"/>
<keyword evidence="3" id="KW-1185">Reference proteome</keyword>
<dbReference type="Proteomes" id="UP000605846">
    <property type="component" value="Unassembled WGS sequence"/>
</dbReference>
<evidence type="ECO:0008006" key="4">
    <source>
        <dbReference type="Google" id="ProtNLM"/>
    </source>
</evidence>
<gene>
    <name evidence="2" type="ORF">EC973_006677</name>
</gene>
<accession>A0A8H7BQQ0</accession>
<reference evidence="2" key="1">
    <citation type="submission" date="2020-01" db="EMBL/GenBank/DDBJ databases">
        <title>Genome Sequencing of Three Apophysomyces-Like Fungal Strains Confirms a Novel Fungal Genus in the Mucoromycota with divergent Burkholderia-like Endosymbiotic Bacteria.</title>
        <authorList>
            <person name="Stajich J.E."/>
            <person name="Macias A.M."/>
            <person name="Carter-House D."/>
            <person name="Lovett B."/>
            <person name="Kasson L.R."/>
            <person name="Berry K."/>
            <person name="Grigoriev I."/>
            <person name="Chang Y."/>
            <person name="Spatafora J."/>
            <person name="Kasson M.T."/>
        </authorList>
    </citation>
    <scope>NUCLEOTIDE SEQUENCE</scope>
    <source>
        <strain evidence="2">NRRL A-21654</strain>
    </source>
</reference>
<feature type="signal peptide" evidence="1">
    <location>
        <begin position="1"/>
        <end position="23"/>
    </location>
</feature>
<comment type="caution">
    <text evidence="2">The sequence shown here is derived from an EMBL/GenBank/DDBJ whole genome shotgun (WGS) entry which is preliminary data.</text>
</comment>
<evidence type="ECO:0000313" key="2">
    <source>
        <dbReference type="EMBL" id="KAF7728041.1"/>
    </source>
</evidence>
<sequence length="76" mass="8340">MTYRAAPLTLAVASTFVISKVKAASTEQPLQFVPSGEPIRDSQELEHIRADWKQRNHGIGLRDVSNFCRSRSGGGV</sequence>
<name>A0A8H7BQQ0_9FUNG</name>
<evidence type="ECO:0000313" key="3">
    <source>
        <dbReference type="Proteomes" id="UP000605846"/>
    </source>
</evidence>
<feature type="chain" id="PRO_5034790590" description="Secreted protein" evidence="1">
    <location>
        <begin position="24"/>
        <end position="76"/>
    </location>
</feature>
<dbReference type="AlphaFoldDB" id="A0A8H7BQQ0"/>
<organism evidence="2 3">
    <name type="scientific">Apophysomyces ossiformis</name>
    <dbReference type="NCBI Taxonomy" id="679940"/>
    <lineage>
        <taxon>Eukaryota</taxon>
        <taxon>Fungi</taxon>
        <taxon>Fungi incertae sedis</taxon>
        <taxon>Mucoromycota</taxon>
        <taxon>Mucoromycotina</taxon>
        <taxon>Mucoromycetes</taxon>
        <taxon>Mucorales</taxon>
        <taxon>Mucorineae</taxon>
        <taxon>Mucoraceae</taxon>
        <taxon>Apophysomyces</taxon>
    </lineage>
</organism>
<dbReference type="EMBL" id="JABAYA010000044">
    <property type="protein sequence ID" value="KAF7728041.1"/>
    <property type="molecule type" value="Genomic_DNA"/>
</dbReference>
<proteinExistence type="predicted"/>